<evidence type="ECO:0000313" key="2">
    <source>
        <dbReference type="EMBL" id="QHS79091.1"/>
    </source>
</evidence>
<accession>A0A6C0AIC5</accession>
<keyword evidence="1" id="KW-0808">Transferase</keyword>
<dbReference type="PANTHER" id="PTHR32385">
    <property type="entry name" value="MANNOSYL PHOSPHORYLINOSITOL CERAMIDE SYNTHASE"/>
    <property type="match status" value="1"/>
</dbReference>
<dbReference type="InterPro" id="IPR007577">
    <property type="entry name" value="GlycoTrfase_DXD_sugar-bd_CS"/>
</dbReference>
<sequence>MKTRKKRDTLPKIIHLYWHTKELPTFIQQCKQTIVRMNPEWEIKQYSHEDILKVDPPDFCNRTYQLPYAQNDIIKYACDWFRLYVLYEQGGVYMDMSCICLAPIESFLNMHTTQIQGYNMSFIPNFYCMENWFICAPPRHEFIQNWMIETAEAHKEPYGAELKYTEENYEYGGSALQKQFPYLVQGLAWKKLNVLFPWVKHTMIMGCTDKHGPYFWFNFNGAKKAQLHQMLKMNQEEFRNIPFLKFNQGFRTLMSEMIQQPKYKDSFLVKQLEMN</sequence>
<proteinExistence type="predicted"/>
<dbReference type="GO" id="GO:0016020">
    <property type="term" value="C:membrane"/>
    <property type="evidence" value="ECO:0007669"/>
    <property type="project" value="GOC"/>
</dbReference>
<dbReference type="AlphaFoldDB" id="A0A6C0AIC5"/>
<name>A0A6C0AIC5_9ZZZZ</name>
<dbReference type="EMBL" id="MN740625">
    <property type="protein sequence ID" value="QHS79091.1"/>
    <property type="molecule type" value="Genomic_DNA"/>
</dbReference>
<evidence type="ECO:0000256" key="1">
    <source>
        <dbReference type="ARBA" id="ARBA00022679"/>
    </source>
</evidence>
<dbReference type="Pfam" id="PF04488">
    <property type="entry name" value="Gly_transf_sug"/>
    <property type="match status" value="1"/>
</dbReference>
<dbReference type="SUPFAM" id="SSF53448">
    <property type="entry name" value="Nucleotide-diphospho-sugar transferases"/>
    <property type="match status" value="1"/>
</dbReference>
<organism evidence="2">
    <name type="scientific">viral metagenome</name>
    <dbReference type="NCBI Taxonomy" id="1070528"/>
    <lineage>
        <taxon>unclassified sequences</taxon>
        <taxon>metagenomes</taxon>
        <taxon>organismal metagenomes</taxon>
    </lineage>
</organism>
<dbReference type="GO" id="GO:0051999">
    <property type="term" value="P:mannosyl-inositol phosphorylceramide biosynthetic process"/>
    <property type="evidence" value="ECO:0007669"/>
    <property type="project" value="TreeGrafter"/>
</dbReference>
<dbReference type="GO" id="GO:0000030">
    <property type="term" value="F:mannosyltransferase activity"/>
    <property type="evidence" value="ECO:0007669"/>
    <property type="project" value="TreeGrafter"/>
</dbReference>
<dbReference type="InterPro" id="IPR051706">
    <property type="entry name" value="Glycosyltransferase_domain"/>
</dbReference>
<dbReference type="Gene3D" id="3.90.550.20">
    <property type="match status" value="1"/>
</dbReference>
<protein>
    <submittedName>
        <fullName evidence="2">Uncharacterized protein</fullName>
    </submittedName>
</protein>
<dbReference type="InterPro" id="IPR029044">
    <property type="entry name" value="Nucleotide-diphossugar_trans"/>
</dbReference>
<reference evidence="2" key="1">
    <citation type="journal article" date="2020" name="Nature">
        <title>Giant virus diversity and host interactions through global metagenomics.</title>
        <authorList>
            <person name="Schulz F."/>
            <person name="Roux S."/>
            <person name="Paez-Espino D."/>
            <person name="Jungbluth S."/>
            <person name="Walsh D.A."/>
            <person name="Denef V.J."/>
            <person name="McMahon K.D."/>
            <person name="Konstantinidis K.T."/>
            <person name="Eloe-Fadrosh E.A."/>
            <person name="Kyrpides N.C."/>
            <person name="Woyke T."/>
        </authorList>
    </citation>
    <scope>NUCLEOTIDE SEQUENCE</scope>
    <source>
        <strain evidence="2">GVMAG-S-1035118-87</strain>
    </source>
</reference>
<dbReference type="PANTHER" id="PTHR32385:SF15">
    <property type="entry name" value="INOSITOL PHOSPHOCERAMIDE MANNOSYLTRANSFERASE 1"/>
    <property type="match status" value="1"/>
</dbReference>